<dbReference type="Pfam" id="PF00078">
    <property type="entry name" value="RVT_1"/>
    <property type="match status" value="1"/>
</dbReference>
<keyword evidence="5" id="KW-0460">Magnesium</keyword>
<feature type="domain" description="Reverse transcriptase" evidence="9">
    <location>
        <begin position="1"/>
        <end position="235"/>
    </location>
</feature>
<dbReference type="RefSeq" id="WP_217871131.1">
    <property type="nucleotide sequence ID" value="NZ_JAHSTU010000002.1"/>
</dbReference>
<dbReference type="Proteomes" id="UP001049200">
    <property type="component" value="Unassembled WGS sequence"/>
</dbReference>
<proteinExistence type="inferred from homology"/>
<dbReference type="CDD" id="cd03487">
    <property type="entry name" value="RT_Bac_retron_II"/>
    <property type="match status" value="1"/>
</dbReference>
<comment type="catalytic activity">
    <reaction evidence="8">
        <text>DNA(n) + a 2'-deoxyribonucleoside 5'-triphosphate = DNA(n+1) + diphosphate</text>
        <dbReference type="Rhea" id="RHEA:22508"/>
        <dbReference type="Rhea" id="RHEA-COMP:17339"/>
        <dbReference type="Rhea" id="RHEA-COMP:17340"/>
        <dbReference type="ChEBI" id="CHEBI:33019"/>
        <dbReference type="ChEBI" id="CHEBI:61560"/>
        <dbReference type="ChEBI" id="CHEBI:173112"/>
        <dbReference type="EC" id="2.7.7.49"/>
    </reaction>
</comment>
<keyword evidence="2" id="KW-0808">Transferase</keyword>
<keyword evidence="11" id="KW-1185">Reference proteome</keyword>
<evidence type="ECO:0000259" key="9">
    <source>
        <dbReference type="PROSITE" id="PS50878"/>
    </source>
</evidence>
<comment type="caution">
    <text evidence="10">The sequence shown here is derived from an EMBL/GenBank/DDBJ whole genome shotgun (WGS) entry which is preliminary data.</text>
</comment>
<evidence type="ECO:0000313" key="11">
    <source>
        <dbReference type="Proteomes" id="UP001049200"/>
    </source>
</evidence>
<accession>A0ABS6QMP2</accession>
<evidence type="ECO:0000256" key="8">
    <source>
        <dbReference type="ARBA" id="ARBA00048173"/>
    </source>
</evidence>
<dbReference type="InterPro" id="IPR000123">
    <property type="entry name" value="Reverse_transcriptase_msDNA"/>
</dbReference>
<evidence type="ECO:0000256" key="1">
    <source>
        <dbReference type="ARBA" id="ARBA00012493"/>
    </source>
</evidence>
<evidence type="ECO:0000313" key="10">
    <source>
        <dbReference type="EMBL" id="MBV4520217.1"/>
    </source>
</evidence>
<dbReference type="InterPro" id="IPR051083">
    <property type="entry name" value="GrpII_Intron_Splice-Mob/Def"/>
</dbReference>
<keyword evidence="3" id="KW-0548">Nucleotidyltransferase</keyword>
<keyword evidence="6 10" id="KW-0695">RNA-directed DNA polymerase</keyword>
<name>A0ABS6QMP2_9PSED</name>
<evidence type="ECO:0000256" key="5">
    <source>
        <dbReference type="ARBA" id="ARBA00022842"/>
    </source>
</evidence>
<dbReference type="PANTHER" id="PTHR34047:SF7">
    <property type="entry name" value="RNA-DIRECTED DNA POLYMERASE"/>
    <property type="match status" value="1"/>
</dbReference>
<comment type="similarity">
    <text evidence="7">Belongs to the bacterial reverse transcriptase family.</text>
</comment>
<dbReference type="EC" id="2.7.7.49" evidence="1"/>
<evidence type="ECO:0000256" key="2">
    <source>
        <dbReference type="ARBA" id="ARBA00022679"/>
    </source>
</evidence>
<dbReference type="EMBL" id="JAHSTU010000002">
    <property type="protein sequence ID" value="MBV4520217.1"/>
    <property type="molecule type" value="Genomic_DNA"/>
</dbReference>
<evidence type="ECO:0000256" key="3">
    <source>
        <dbReference type="ARBA" id="ARBA00022695"/>
    </source>
</evidence>
<keyword evidence="4" id="KW-0479">Metal-binding</keyword>
<dbReference type="PROSITE" id="PS50878">
    <property type="entry name" value="RT_POL"/>
    <property type="match status" value="1"/>
</dbReference>
<evidence type="ECO:0000256" key="4">
    <source>
        <dbReference type="ARBA" id="ARBA00022723"/>
    </source>
</evidence>
<organism evidence="10 11">
    <name type="scientific">Pseudomonas azerbaijanoccidentalis</name>
    <dbReference type="NCBI Taxonomy" id="2842347"/>
    <lineage>
        <taxon>Bacteria</taxon>
        <taxon>Pseudomonadati</taxon>
        <taxon>Pseudomonadota</taxon>
        <taxon>Gammaproteobacteria</taxon>
        <taxon>Pseudomonadales</taxon>
        <taxon>Pseudomonadaceae</taxon>
        <taxon>Pseudomonas</taxon>
    </lineage>
</organism>
<gene>
    <name evidence="10" type="ORF">KVG88_09095</name>
</gene>
<reference evidence="10" key="1">
    <citation type="submission" date="2021-06" db="EMBL/GenBank/DDBJ databases">
        <title>Updating the genus Pseudomonas: Description of 43 new species and partition of the Pseudomonas putida group.</title>
        <authorList>
            <person name="Girard L."/>
            <person name="Lood C."/>
            <person name="Vandamme P."/>
            <person name="Rokni-Zadeh H."/>
            <person name="Van Noort V."/>
            <person name="Hofte M."/>
            <person name="Lavigne R."/>
            <person name="De Mot R."/>
        </authorList>
    </citation>
    <scope>NUCLEOTIDE SEQUENCE</scope>
    <source>
        <strain evidence="10">SWRI74</strain>
    </source>
</reference>
<evidence type="ECO:0000256" key="7">
    <source>
        <dbReference type="ARBA" id="ARBA00034120"/>
    </source>
</evidence>
<dbReference type="InterPro" id="IPR000477">
    <property type="entry name" value="RT_dom"/>
</dbReference>
<evidence type="ECO:0000256" key="6">
    <source>
        <dbReference type="ARBA" id="ARBA00022918"/>
    </source>
</evidence>
<dbReference type="GO" id="GO:0003964">
    <property type="term" value="F:RNA-directed DNA polymerase activity"/>
    <property type="evidence" value="ECO:0007669"/>
    <property type="project" value="UniProtKB-KW"/>
</dbReference>
<protein>
    <recommendedName>
        <fullName evidence="1">RNA-directed DNA polymerase</fullName>
        <ecNumber evidence="1">2.7.7.49</ecNumber>
    </recommendedName>
</protein>
<sequence>MIKKPLKTLFDAMYHGKYEFVDFAQCDVSLCYERVKFKKREVIRPNKRLKVYHSFLILFLLEYLKVDDEVVYSYRKGVNTYDAVSKHAASSYFFQTDLSNFFKSIDVEMVRAVINEGISRAPILDGEDYIDRIIELVTVDGSLPVGFPSSPVISNSCLYAFDEKLKSYCRQRGLIYTRYSDDIIVSGKDKDELLGVKESITAFLNDCFQGKLSINHGKSKFTHTGNKIKLLGMVILPNQKVTVDIKFKKDLEVMLHFYINDREKFLDKVGGGYREGVEKITGYMNYVNTVDKDYLNKLRKKYGATVVDTLIHHPTKK</sequence>
<dbReference type="PANTHER" id="PTHR34047">
    <property type="entry name" value="NUCLEAR INTRON MATURASE 1, MITOCHONDRIAL-RELATED"/>
    <property type="match status" value="1"/>
</dbReference>